<keyword evidence="3 6" id="KW-0560">Oxidoreductase</keyword>
<evidence type="ECO:0000313" key="6">
    <source>
        <dbReference type="EMBL" id="CPV45628.1"/>
    </source>
</evidence>
<keyword evidence="1" id="KW-0285">Flavoprotein</keyword>
<protein>
    <submittedName>
        <fullName evidence="6">Putative luciferase-like oxidoreductase</fullName>
        <ecNumber evidence="6">1.14.14.-</ecNumber>
    </submittedName>
</protein>
<feature type="domain" description="Luciferase-like" evidence="5">
    <location>
        <begin position="45"/>
        <end position="240"/>
    </location>
</feature>
<dbReference type="GO" id="GO:0008726">
    <property type="term" value="F:alkanesulfonate monooxygenase activity"/>
    <property type="evidence" value="ECO:0007669"/>
    <property type="project" value="TreeGrafter"/>
</dbReference>
<accession>A0A0U0ZLG5</accession>
<organism evidence="6 7">
    <name type="scientific">Mycobacteroides abscessus</name>
    <dbReference type="NCBI Taxonomy" id="36809"/>
    <lineage>
        <taxon>Bacteria</taxon>
        <taxon>Bacillati</taxon>
        <taxon>Actinomycetota</taxon>
        <taxon>Actinomycetes</taxon>
        <taxon>Mycobacteriales</taxon>
        <taxon>Mycobacteriaceae</taxon>
        <taxon>Mycobacteroides</taxon>
    </lineage>
</organism>
<dbReference type="EC" id="1.14.14.-" evidence="6"/>
<proteinExistence type="predicted"/>
<dbReference type="PANTHER" id="PTHR42847:SF4">
    <property type="entry name" value="ALKANESULFONATE MONOOXYGENASE-RELATED"/>
    <property type="match status" value="1"/>
</dbReference>
<name>A0A0U0ZLG5_9MYCO</name>
<dbReference type="Proteomes" id="UP000045782">
    <property type="component" value="Unassembled WGS sequence"/>
</dbReference>
<evidence type="ECO:0000256" key="4">
    <source>
        <dbReference type="ARBA" id="ARBA00023033"/>
    </source>
</evidence>
<sequence length="299" mass="32167">MLHPVTRSCSALPGISGARGWFVEVVTGFGISTTSADGYVSPDVLARAVEERGFEWLLFDDHSYFPVDTPDSIDAEFRARLPLIRDLPVVLAYAASATERLIVGSGVALLPQRDVLHTAKAWATVSTLSGGRAVLGVGVGWNVGEVRNHGIDPAKRGAVLDEQLAALRALWTQEQAEFHGEHVDFGPVVARPRPARPLPVHVGGPSRAAQARALRVGDGWLPYAGTSTPEDVRRARGWFTEQGRADLPVTVSGVPGDHQLAEEYLGAGAERVLFDVHPLNEADTLRALDRLTEVVARLT</sequence>
<dbReference type="InterPro" id="IPR036661">
    <property type="entry name" value="Luciferase-like_sf"/>
</dbReference>
<dbReference type="InterPro" id="IPR019921">
    <property type="entry name" value="Lucif-like_OxRdtase_Rv2161c"/>
</dbReference>
<dbReference type="SUPFAM" id="SSF51679">
    <property type="entry name" value="Bacterial luciferase-like"/>
    <property type="match status" value="1"/>
</dbReference>
<reference evidence="6 7" key="1">
    <citation type="submission" date="2015-03" db="EMBL/GenBank/DDBJ databases">
        <authorList>
            <person name="Murphy D."/>
        </authorList>
    </citation>
    <scope>NUCLEOTIDE SEQUENCE [LARGE SCALE GENOMIC DNA]</scope>
    <source>
        <strain evidence="6 7">PAP088</strain>
    </source>
</reference>
<dbReference type="PANTHER" id="PTHR42847">
    <property type="entry name" value="ALKANESULFONATE MONOOXYGENASE"/>
    <property type="match status" value="1"/>
</dbReference>
<dbReference type="InterPro" id="IPR050172">
    <property type="entry name" value="SsuD_RutA_monooxygenase"/>
</dbReference>
<dbReference type="NCBIfam" id="TIGR03619">
    <property type="entry name" value="F420_Rv2161c"/>
    <property type="match status" value="1"/>
</dbReference>
<dbReference type="Gene3D" id="3.20.20.30">
    <property type="entry name" value="Luciferase-like domain"/>
    <property type="match status" value="1"/>
</dbReference>
<dbReference type="AlphaFoldDB" id="A0A0U0ZLG5"/>
<evidence type="ECO:0000259" key="5">
    <source>
        <dbReference type="Pfam" id="PF00296"/>
    </source>
</evidence>
<dbReference type="EMBL" id="CSWP01000003">
    <property type="protein sequence ID" value="CPV45628.1"/>
    <property type="molecule type" value="Genomic_DNA"/>
</dbReference>
<dbReference type="GO" id="GO:0046306">
    <property type="term" value="P:alkanesulfonate catabolic process"/>
    <property type="evidence" value="ECO:0007669"/>
    <property type="project" value="TreeGrafter"/>
</dbReference>
<evidence type="ECO:0000256" key="1">
    <source>
        <dbReference type="ARBA" id="ARBA00022630"/>
    </source>
</evidence>
<gene>
    <name evidence="6" type="primary">rutA_3</name>
    <name evidence="6" type="ORF">ERS075579_01661</name>
</gene>
<keyword evidence="2" id="KW-0288">FMN</keyword>
<evidence type="ECO:0000313" key="7">
    <source>
        <dbReference type="Proteomes" id="UP000045782"/>
    </source>
</evidence>
<evidence type="ECO:0000256" key="3">
    <source>
        <dbReference type="ARBA" id="ARBA00023002"/>
    </source>
</evidence>
<dbReference type="Pfam" id="PF00296">
    <property type="entry name" value="Bac_luciferase"/>
    <property type="match status" value="1"/>
</dbReference>
<keyword evidence="4" id="KW-0503">Monooxygenase</keyword>
<evidence type="ECO:0000256" key="2">
    <source>
        <dbReference type="ARBA" id="ARBA00022643"/>
    </source>
</evidence>
<dbReference type="InterPro" id="IPR011251">
    <property type="entry name" value="Luciferase-like_dom"/>
</dbReference>